<accession>A0ABQ1FYD7</accession>
<keyword evidence="2" id="KW-1185">Reference proteome</keyword>
<comment type="caution">
    <text evidence="1">The sequence shown here is derived from an EMBL/GenBank/DDBJ whole genome shotgun (WGS) entry which is preliminary data.</text>
</comment>
<evidence type="ECO:0008006" key="3">
    <source>
        <dbReference type="Google" id="ProtNLM"/>
    </source>
</evidence>
<sequence length="186" mass="19951">MLKRLGSSLLLLVLIAAGLSFLMPKDAVGEGNAAGAVAAAAAQTQAGSQPTTFTAYIHTLKQPDGAIRMVVDPIGWYQGEAASAVFKQEDPEGYAELGGAPDDYYIVNHSEDNVAYTVSPDAAVLMQLYDRDGHPENADIQPNEVITLSKFIQVFNQGGLLDPAMFPYHITVKDGKVIKIVQQYIP</sequence>
<evidence type="ECO:0000313" key="2">
    <source>
        <dbReference type="Proteomes" id="UP000609323"/>
    </source>
</evidence>
<evidence type="ECO:0000313" key="1">
    <source>
        <dbReference type="EMBL" id="GGA32966.1"/>
    </source>
</evidence>
<name>A0ABQ1FYD7_9BACL</name>
<reference evidence="2" key="1">
    <citation type="journal article" date="2019" name="Int. J. Syst. Evol. Microbiol.">
        <title>The Global Catalogue of Microorganisms (GCM) 10K type strain sequencing project: providing services to taxonomists for standard genome sequencing and annotation.</title>
        <authorList>
            <consortium name="The Broad Institute Genomics Platform"/>
            <consortium name="The Broad Institute Genome Sequencing Center for Infectious Disease"/>
            <person name="Wu L."/>
            <person name="Ma J."/>
        </authorList>
    </citation>
    <scope>NUCLEOTIDE SEQUENCE [LARGE SCALE GENOMIC DNA]</scope>
    <source>
        <strain evidence="2">CGMCC 1.15044</strain>
    </source>
</reference>
<dbReference type="RefSeq" id="WP_094095000.1">
    <property type="nucleotide sequence ID" value="NZ_BMHF01000005.1"/>
</dbReference>
<organism evidence="1 2">
    <name type="scientific">Paenibacillus physcomitrellae</name>
    <dbReference type="NCBI Taxonomy" id="1619311"/>
    <lineage>
        <taxon>Bacteria</taxon>
        <taxon>Bacillati</taxon>
        <taxon>Bacillota</taxon>
        <taxon>Bacilli</taxon>
        <taxon>Bacillales</taxon>
        <taxon>Paenibacillaceae</taxon>
        <taxon>Paenibacillus</taxon>
    </lineage>
</organism>
<dbReference type="Proteomes" id="UP000609323">
    <property type="component" value="Unassembled WGS sequence"/>
</dbReference>
<gene>
    <name evidence="1" type="ORF">GCM10010917_17590</name>
</gene>
<protein>
    <recommendedName>
        <fullName evidence="3">DUF4309 domain-containing protein</fullName>
    </recommendedName>
</protein>
<dbReference type="EMBL" id="BMHF01000005">
    <property type="protein sequence ID" value="GGA32966.1"/>
    <property type="molecule type" value="Genomic_DNA"/>
</dbReference>
<proteinExistence type="predicted"/>